<protein>
    <submittedName>
        <fullName evidence="6">ABC transporter ATP-binding protein</fullName>
    </submittedName>
</protein>
<dbReference type="PANTHER" id="PTHR43335">
    <property type="entry name" value="ABC TRANSPORTER, ATP-BINDING PROTEIN"/>
    <property type="match status" value="1"/>
</dbReference>
<dbReference type="GO" id="GO:0005524">
    <property type="term" value="F:ATP binding"/>
    <property type="evidence" value="ECO:0007669"/>
    <property type="project" value="UniProtKB-KW"/>
</dbReference>
<feature type="domain" description="ABC transporter" evidence="5">
    <location>
        <begin position="6"/>
        <end position="237"/>
    </location>
</feature>
<organism evidence="6">
    <name type="scientific">Candidatus Methanosuratincola petrocarbonis</name>
    <name type="common">ex Vanwonterghem et al. 2016</name>
    <dbReference type="NCBI Taxonomy" id="1867261"/>
    <lineage>
        <taxon>Archaea</taxon>
        <taxon>Thermoproteota</taxon>
        <taxon>Methanosuratincolia</taxon>
        <taxon>Candidatus Methanomethylicales</taxon>
        <taxon>Candidatus Methanomethylicaceae</taxon>
        <taxon>Candidatus Methanosuratincola (ex Vanwonterghem et al. 2016)</taxon>
    </lineage>
</organism>
<proteinExistence type="inferred from homology"/>
<dbReference type="Pfam" id="PF00005">
    <property type="entry name" value="ABC_tran"/>
    <property type="match status" value="1"/>
</dbReference>
<evidence type="ECO:0000256" key="1">
    <source>
        <dbReference type="ARBA" id="ARBA00005417"/>
    </source>
</evidence>
<reference evidence="6" key="1">
    <citation type="journal article" date="2020" name="mSystems">
        <title>Genome- and Community-Level Interaction Insights into Carbon Utilization and Element Cycling Functions of Hydrothermarchaeota in Hydrothermal Sediment.</title>
        <authorList>
            <person name="Zhou Z."/>
            <person name="Liu Y."/>
            <person name="Xu W."/>
            <person name="Pan J."/>
            <person name="Luo Z.H."/>
            <person name="Li M."/>
        </authorList>
    </citation>
    <scope>NUCLEOTIDE SEQUENCE [LARGE SCALE GENOMIC DNA]</scope>
    <source>
        <strain evidence="6">SpSt-1038</strain>
    </source>
</reference>
<name>A0A7J3UYJ2_9CREN</name>
<evidence type="ECO:0000256" key="3">
    <source>
        <dbReference type="ARBA" id="ARBA00022741"/>
    </source>
</evidence>
<dbReference type="AlphaFoldDB" id="A0A7J3UYJ2"/>
<evidence type="ECO:0000259" key="5">
    <source>
        <dbReference type="PROSITE" id="PS50893"/>
    </source>
</evidence>
<dbReference type="EMBL" id="DRVT01000022">
    <property type="protein sequence ID" value="HHI48937.1"/>
    <property type="molecule type" value="Genomic_DNA"/>
</dbReference>
<dbReference type="SUPFAM" id="SSF52540">
    <property type="entry name" value="P-loop containing nucleoside triphosphate hydrolases"/>
    <property type="match status" value="1"/>
</dbReference>
<evidence type="ECO:0000256" key="2">
    <source>
        <dbReference type="ARBA" id="ARBA00022448"/>
    </source>
</evidence>
<dbReference type="Gene3D" id="3.40.50.300">
    <property type="entry name" value="P-loop containing nucleotide triphosphate hydrolases"/>
    <property type="match status" value="1"/>
</dbReference>
<dbReference type="InterPro" id="IPR003593">
    <property type="entry name" value="AAA+_ATPase"/>
</dbReference>
<evidence type="ECO:0000313" key="6">
    <source>
        <dbReference type="EMBL" id="HHI48937.1"/>
    </source>
</evidence>
<sequence>MSEPIIITKALTKVYGKKVAVDHLTMSVEEGEIFGLLGPNGAGKTTTLLMLLGLTVPTSGTATVCGYDVVKNSRDVRKVVGALPEFAGLYEDMTARENLLYIAALNGIPKRSAEERIMALLETVDLVSESDTKVGKFSRGMRQRLGIAQALIKDPRVLLLDEPTIGVDPRGTKEIRELILRLNRERKLTVITSSHLLYEVQQFCTRVGIMRQGKMVAMDTIDNLSKNISEKEGMRLEIKVDRMPPELKMDIEGIPGVVSVDLISDRIFVQMVRDVSGEVSKSITRHGCNILLMRSNEHPLEEIFMKYYGE</sequence>
<gene>
    <name evidence="6" type="ORF">ENL91_02065</name>
</gene>
<keyword evidence="4 6" id="KW-0067">ATP-binding</keyword>
<comment type="caution">
    <text evidence="6">The sequence shown here is derived from an EMBL/GenBank/DDBJ whole genome shotgun (WGS) entry which is preliminary data.</text>
</comment>
<dbReference type="PROSITE" id="PS50893">
    <property type="entry name" value="ABC_TRANSPORTER_2"/>
    <property type="match status" value="1"/>
</dbReference>
<dbReference type="InterPro" id="IPR003439">
    <property type="entry name" value="ABC_transporter-like_ATP-bd"/>
</dbReference>
<keyword evidence="2" id="KW-0813">Transport</keyword>
<dbReference type="PANTHER" id="PTHR43335:SF4">
    <property type="entry name" value="ABC TRANSPORTER, ATP-BINDING PROTEIN"/>
    <property type="match status" value="1"/>
</dbReference>
<keyword evidence="3" id="KW-0547">Nucleotide-binding</keyword>
<accession>A0A7J3UYJ2</accession>
<dbReference type="GO" id="GO:0016887">
    <property type="term" value="F:ATP hydrolysis activity"/>
    <property type="evidence" value="ECO:0007669"/>
    <property type="project" value="InterPro"/>
</dbReference>
<dbReference type="SMART" id="SM00382">
    <property type="entry name" value="AAA"/>
    <property type="match status" value="1"/>
</dbReference>
<comment type="similarity">
    <text evidence="1">Belongs to the ABC transporter superfamily.</text>
</comment>
<dbReference type="InterPro" id="IPR027417">
    <property type="entry name" value="P-loop_NTPase"/>
</dbReference>
<evidence type="ECO:0000256" key="4">
    <source>
        <dbReference type="ARBA" id="ARBA00022840"/>
    </source>
</evidence>